<protein>
    <submittedName>
        <fullName evidence="3">Integrase core domain-containing protein</fullName>
    </submittedName>
</protein>
<evidence type="ECO:0000313" key="3">
    <source>
        <dbReference type="EMBL" id="SFQ04889.1"/>
    </source>
</evidence>
<gene>
    <name evidence="3" type="ORF">SAMN04489713_12167</name>
</gene>
<dbReference type="InterPro" id="IPR036397">
    <property type="entry name" value="RNaseH_sf"/>
</dbReference>
<dbReference type="SUPFAM" id="SSF53098">
    <property type="entry name" value="Ribonuclease H-like"/>
    <property type="match status" value="1"/>
</dbReference>
<dbReference type="PANTHER" id="PTHR46889">
    <property type="entry name" value="TRANSPOSASE INSF FOR INSERTION SEQUENCE IS3B-RELATED"/>
    <property type="match status" value="1"/>
</dbReference>
<proteinExistence type="predicted"/>
<feature type="domain" description="Integrase catalytic" evidence="1">
    <location>
        <begin position="15"/>
        <end position="79"/>
    </location>
</feature>
<dbReference type="InParanoid" id="A0A1I5VBJ5"/>
<accession>A0A1I5VBJ5</accession>
<name>A0A1I5VBJ5_9ACTN</name>
<dbReference type="Pfam" id="PF13683">
    <property type="entry name" value="rve_3"/>
    <property type="match status" value="1"/>
</dbReference>
<dbReference type="InterPro" id="IPR001584">
    <property type="entry name" value="Integrase_cat-core"/>
</dbReference>
<dbReference type="PANTHER" id="PTHR46889:SF4">
    <property type="entry name" value="TRANSPOSASE INSO FOR INSERTION SEQUENCE ELEMENT IS911B-RELATED"/>
    <property type="match status" value="1"/>
</dbReference>
<dbReference type="AlphaFoldDB" id="A0A1I5VBJ5"/>
<dbReference type="Pfam" id="PF00665">
    <property type="entry name" value="rve"/>
    <property type="match status" value="1"/>
</dbReference>
<organism evidence="3 4">
    <name type="scientific">Actinomadura madurae</name>
    <dbReference type="NCBI Taxonomy" id="1993"/>
    <lineage>
        <taxon>Bacteria</taxon>
        <taxon>Bacillati</taxon>
        <taxon>Actinomycetota</taxon>
        <taxon>Actinomycetes</taxon>
        <taxon>Streptosporangiales</taxon>
        <taxon>Thermomonosporaceae</taxon>
        <taxon>Actinomadura</taxon>
    </lineage>
</organism>
<keyword evidence="4" id="KW-1185">Reference proteome</keyword>
<dbReference type="STRING" id="1993.SAMN04489713_12167"/>
<dbReference type="EMBL" id="FOVH01000021">
    <property type="protein sequence ID" value="SFQ04889.1"/>
    <property type="molecule type" value="Genomic_DNA"/>
</dbReference>
<dbReference type="Proteomes" id="UP000183413">
    <property type="component" value="Unassembled WGS sequence"/>
</dbReference>
<dbReference type="Gene3D" id="3.30.420.10">
    <property type="entry name" value="Ribonuclease H-like superfamily/Ribonuclease H"/>
    <property type="match status" value="1"/>
</dbReference>
<dbReference type="GO" id="GO:0015074">
    <property type="term" value="P:DNA integration"/>
    <property type="evidence" value="ECO:0007669"/>
    <property type="project" value="InterPro"/>
</dbReference>
<dbReference type="InterPro" id="IPR012337">
    <property type="entry name" value="RNaseH-like_sf"/>
</dbReference>
<evidence type="ECO:0000259" key="1">
    <source>
        <dbReference type="Pfam" id="PF00665"/>
    </source>
</evidence>
<evidence type="ECO:0000259" key="2">
    <source>
        <dbReference type="Pfam" id="PF13683"/>
    </source>
</evidence>
<evidence type="ECO:0000313" key="4">
    <source>
        <dbReference type="Proteomes" id="UP000183413"/>
    </source>
</evidence>
<dbReference type="InterPro" id="IPR050900">
    <property type="entry name" value="Transposase_IS3/IS150/IS904"/>
</dbReference>
<dbReference type="GO" id="GO:0003676">
    <property type="term" value="F:nucleic acid binding"/>
    <property type="evidence" value="ECO:0007669"/>
    <property type="project" value="InterPro"/>
</dbReference>
<feature type="domain" description="Integrase catalytic" evidence="2">
    <location>
        <begin position="82"/>
        <end position="137"/>
    </location>
</feature>
<sequence length="160" mass="17179">MIVAEFITSCRTEHVMLGHAMSEHRDAALAVASLQRAANGGGGVDGVIFHADRGSEYTAAHTAADCRALGVVQSMGRVGCAALCNATAEAFNSTLKVEFVHQHRFTTRAEAGIMVATWIVDFYSTYRRHSANDGLAPITFECQMAEARRASTAQFRAEVA</sequence>
<dbReference type="RefSeq" id="WP_075024251.1">
    <property type="nucleotide sequence ID" value="NZ_FOVH01000021.1"/>
</dbReference>
<reference evidence="3 4" key="1">
    <citation type="submission" date="2016-10" db="EMBL/GenBank/DDBJ databases">
        <authorList>
            <person name="de Groot N.N."/>
        </authorList>
    </citation>
    <scope>NUCLEOTIDE SEQUENCE [LARGE SCALE GENOMIC DNA]</scope>
    <source>
        <strain evidence="3 4">DSM 43067</strain>
    </source>
</reference>